<dbReference type="SUPFAM" id="SSF89009">
    <property type="entry name" value="GAT-like domain"/>
    <property type="match status" value="1"/>
</dbReference>
<dbReference type="GO" id="GO:0006900">
    <property type="term" value="P:vesicle budding from membrane"/>
    <property type="evidence" value="ECO:0007669"/>
    <property type="project" value="TreeGrafter"/>
</dbReference>
<dbReference type="PROSITE" id="PS50942">
    <property type="entry name" value="ENTH"/>
    <property type="match status" value="1"/>
</dbReference>
<dbReference type="GO" id="GO:0072583">
    <property type="term" value="P:clathrin-dependent endocytosis"/>
    <property type="evidence" value="ECO:0007669"/>
    <property type="project" value="InterPro"/>
</dbReference>
<feature type="compositionally biased region" description="Pro residues" evidence="9">
    <location>
        <begin position="368"/>
        <end position="390"/>
    </location>
</feature>
<dbReference type="SUPFAM" id="SSF48464">
    <property type="entry name" value="ENTH/VHS domain"/>
    <property type="match status" value="1"/>
</dbReference>
<dbReference type="GO" id="GO:0005905">
    <property type="term" value="C:clathrin-coated pit"/>
    <property type="evidence" value="ECO:0007669"/>
    <property type="project" value="UniProtKB-SubCell"/>
</dbReference>
<feature type="domain" description="ENTH" evidence="10">
    <location>
        <begin position="24"/>
        <end position="160"/>
    </location>
</feature>
<sequence>MAPSTIRKALGVVKDRTSISIAKVVGSSTPEIDVLVVRATSHDEFPADDKYLREILSLTSNSRDYVITFLITVSKRLGKTRDLIVAHKALILFHRVLVDGHPMFEEEVVHSTRIGTHILDVSDFRDQAHSNSWDHAGFVRLYALYLDEKIQFLVHQRKLRDRGVGDGDEFGGGSAMGRMNRSYDDVNDSSDGRENRKTEVVNVTPVREMEAGRILKRLKHLLKILDRILWCTPNGAAKNNKLVLVSLYQIVKDSFNIYVELCDVLGAVMDRFTEMEYAHCVKAFNAYVSAAKMFDELAGFYCWCKDIGIARSLEYPEVLKITAKLLGTLKGFLKDNRPKSPDKIIATKVIVIAKEPEPEVDMNEVKALPPPETHTTPPPPSVLQPKPVPPTQQVTNDLVSLRDGAVSADKQGNKLALELFSGPAAVRSKGSWDVCPSNGESDVTYVWQTPTAELGKADWELALVGSCSNLSKQEANLAGDFDELLLNSLYDQGVVSTNQMSGGSASSVALPGADSSATAALALPSPVGTVQAIEPQDPFAASRSLEPPLYVQIADMERKQHLLVQEQQSGGSACSGALPGADKSATAVLVLPSPDGTVQAVGLQDPFAASRSLEPPLYVQIADMERKQHLLVKEQQSDGSASSVALPGADKSATAVLALPSADGTVLAVGPQDPFVASLSLAPPLYVQIADMERNQHLLVQEQQQWQQYGGDGMQGQVALARAVRGPGYYALGQQPMMMPYGMPLFGGGMGHTGW</sequence>
<keyword evidence="8" id="KW-0968">Cytoplasmic vesicle</keyword>
<dbReference type="InterPro" id="IPR011417">
    <property type="entry name" value="ANTH_dom"/>
</dbReference>
<evidence type="ECO:0000256" key="4">
    <source>
        <dbReference type="ARBA" id="ARBA00022583"/>
    </source>
</evidence>
<dbReference type="GO" id="GO:0005546">
    <property type="term" value="F:phosphatidylinositol-4,5-bisphosphate binding"/>
    <property type="evidence" value="ECO:0007669"/>
    <property type="project" value="TreeGrafter"/>
</dbReference>
<dbReference type="CDD" id="cd16987">
    <property type="entry name" value="ANTH_N_AP180_plant"/>
    <property type="match status" value="1"/>
</dbReference>
<dbReference type="GO" id="GO:0000149">
    <property type="term" value="F:SNARE binding"/>
    <property type="evidence" value="ECO:0007669"/>
    <property type="project" value="TreeGrafter"/>
</dbReference>
<comment type="caution">
    <text evidence="11">The sequence shown here is derived from an EMBL/GenBank/DDBJ whole genome shotgun (WGS) entry which is preliminary data.</text>
</comment>
<dbReference type="PANTHER" id="PTHR22951:SF62">
    <property type="entry name" value="ASSEMBLY PLANT-LIKE PROTEIN, PUTATIVE-RELATED"/>
    <property type="match status" value="1"/>
</dbReference>
<evidence type="ECO:0000256" key="1">
    <source>
        <dbReference type="ARBA" id="ARBA00004132"/>
    </source>
</evidence>
<proteinExistence type="predicted"/>
<name>A0AAV1Y943_LUPLU</name>
<evidence type="ECO:0000256" key="8">
    <source>
        <dbReference type="ARBA" id="ARBA00023329"/>
    </source>
</evidence>
<dbReference type="GO" id="GO:0005545">
    <property type="term" value="F:1-phosphatidylinositol binding"/>
    <property type="evidence" value="ECO:0007669"/>
    <property type="project" value="InterPro"/>
</dbReference>
<evidence type="ECO:0000313" key="12">
    <source>
        <dbReference type="Proteomes" id="UP001497480"/>
    </source>
</evidence>
<dbReference type="InterPro" id="IPR014712">
    <property type="entry name" value="ANTH_dom_sf"/>
</dbReference>
<dbReference type="GO" id="GO:0005794">
    <property type="term" value="C:Golgi apparatus"/>
    <property type="evidence" value="ECO:0007669"/>
    <property type="project" value="UniProtKB-SubCell"/>
</dbReference>
<gene>
    <name evidence="11" type="ORF">LLUT_LOCUS31548</name>
</gene>
<dbReference type="EMBL" id="CAXHTB010000022">
    <property type="protein sequence ID" value="CAL0330488.1"/>
    <property type="molecule type" value="Genomic_DNA"/>
</dbReference>
<dbReference type="Proteomes" id="UP001497480">
    <property type="component" value="Unassembled WGS sequence"/>
</dbReference>
<evidence type="ECO:0000256" key="5">
    <source>
        <dbReference type="ARBA" id="ARBA00023034"/>
    </source>
</evidence>
<evidence type="ECO:0000256" key="3">
    <source>
        <dbReference type="ARBA" id="ARBA00004600"/>
    </source>
</evidence>
<dbReference type="Gene3D" id="1.20.58.150">
    <property type="entry name" value="ANTH domain"/>
    <property type="match status" value="1"/>
</dbReference>
<evidence type="ECO:0000313" key="11">
    <source>
        <dbReference type="EMBL" id="CAL0330488.1"/>
    </source>
</evidence>
<accession>A0AAV1Y943</accession>
<evidence type="ECO:0000256" key="6">
    <source>
        <dbReference type="ARBA" id="ARBA00023136"/>
    </source>
</evidence>
<dbReference type="InterPro" id="IPR045192">
    <property type="entry name" value="AP180-like"/>
</dbReference>
<dbReference type="Gene3D" id="1.25.40.90">
    <property type="match status" value="1"/>
</dbReference>
<dbReference type="PANTHER" id="PTHR22951">
    <property type="entry name" value="CLATHRIN ASSEMBLY PROTEIN"/>
    <property type="match status" value="1"/>
</dbReference>
<keyword evidence="6" id="KW-0472">Membrane</keyword>
<keyword evidence="12" id="KW-1185">Reference proteome</keyword>
<evidence type="ECO:0000259" key="10">
    <source>
        <dbReference type="PROSITE" id="PS50942"/>
    </source>
</evidence>
<organism evidence="11 12">
    <name type="scientific">Lupinus luteus</name>
    <name type="common">European yellow lupine</name>
    <dbReference type="NCBI Taxonomy" id="3873"/>
    <lineage>
        <taxon>Eukaryota</taxon>
        <taxon>Viridiplantae</taxon>
        <taxon>Streptophyta</taxon>
        <taxon>Embryophyta</taxon>
        <taxon>Tracheophyta</taxon>
        <taxon>Spermatophyta</taxon>
        <taxon>Magnoliopsida</taxon>
        <taxon>eudicotyledons</taxon>
        <taxon>Gunneridae</taxon>
        <taxon>Pentapetalae</taxon>
        <taxon>rosids</taxon>
        <taxon>fabids</taxon>
        <taxon>Fabales</taxon>
        <taxon>Fabaceae</taxon>
        <taxon>Papilionoideae</taxon>
        <taxon>50 kb inversion clade</taxon>
        <taxon>genistoids sensu lato</taxon>
        <taxon>core genistoids</taxon>
        <taxon>Genisteae</taxon>
        <taxon>Lupinus</taxon>
    </lineage>
</organism>
<protein>
    <recommendedName>
        <fullName evidence="10">ENTH domain-containing protein</fullName>
    </recommendedName>
</protein>
<keyword evidence="5" id="KW-0333">Golgi apparatus</keyword>
<dbReference type="GO" id="GO:0030136">
    <property type="term" value="C:clathrin-coated vesicle"/>
    <property type="evidence" value="ECO:0007669"/>
    <property type="project" value="UniProtKB-SubCell"/>
</dbReference>
<dbReference type="FunFam" id="1.20.58.150:FF:000005">
    <property type="entry name" value="putative clathrin assembly protein At2g25430"/>
    <property type="match status" value="1"/>
</dbReference>
<dbReference type="AlphaFoldDB" id="A0AAV1Y943"/>
<dbReference type="Pfam" id="PF07651">
    <property type="entry name" value="ANTH"/>
    <property type="match status" value="1"/>
</dbReference>
<comment type="subcellular location">
    <subcellularLocation>
        <location evidence="1">Cytoplasmic vesicle</location>
        <location evidence="1">Clathrin-coated vesicle</location>
    </subcellularLocation>
    <subcellularLocation>
        <location evidence="2">Golgi apparatus</location>
    </subcellularLocation>
    <subcellularLocation>
        <location evidence="3">Membrane</location>
        <location evidence="3">Clathrin-coated pit</location>
    </subcellularLocation>
</comment>
<dbReference type="InterPro" id="IPR013809">
    <property type="entry name" value="ENTH"/>
</dbReference>
<reference evidence="11 12" key="1">
    <citation type="submission" date="2024-03" db="EMBL/GenBank/DDBJ databases">
        <authorList>
            <person name="Martinez-Hernandez J."/>
        </authorList>
    </citation>
    <scope>NUCLEOTIDE SEQUENCE [LARGE SCALE GENOMIC DNA]</scope>
</reference>
<dbReference type="InterPro" id="IPR008942">
    <property type="entry name" value="ENTH_VHS"/>
</dbReference>
<feature type="region of interest" description="Disordered" evidence="9">
    <location>
        <begin position="368"/>
        <end position="392"/>
    </location>
</feature>
<evidence type="ECO:0000256" key="7">
    <source>
        <dbReference type="ARBA" id="ARBA00023176"/>
    </source>
</evidence>
<keyword evidence="7" id="KW-0168">Coated pit</keyword>
<dbReference type="GO" id="GO:0048268">
    <property type="term" value="P:clathrin coat assembly"/>
    <property type="evidence" value="ECO:0007669"/>
    <property type="project" value="InterPro"/>
</dbReference>
<keyword evidence="4" id="KW-0254">Endocytosis</keyword>
<evidence type="ECO:0000256" key="2">
    <source>
        <dbReference type="ARBA" id="ARBA00004555"/>
    </source>
</evidence>
<dbReference type="SMART" id="SM00273">
    <property type="entry name" value="ENTH"/>
    <property type="match status" value="1"/>
</dbReference>
<feature type="region of interest" description="Disordered" evidence="9">
    <location>
        <begin position="170"/>
        <end position="197"/>
    </location>
</feature>
<dbReference type="InterPro" id="IPR048050">
    <property type="entry name" value="ANTH_N_plant"/>
</dbReference>
<evidence type="ECO:0000256" key="9">
    <source>
        <dbReference type="SAM" id="MobiDB-lite"/>
    </source>
</evidence>
<dbReference type="GO" id="GO:0032050">
    <property type="term" value="F:clathrin heavy chain binding"/>
    <property type="evidence" value="ECO:0007669"/>
    <property type="project" value="TreeGrafter"/>
</dbReference>